<comment type="caution">
    <text evidence="1">The sequence shown here is derived from an EMBL/GenBank/DDBJ whole genome shotgun (WGS) entry which is preliminary data.</text>
</comment>
<reference evidence="2" key="1">
    <citation type="submission" date="2013-09" db="EMBL/GenBank/DDBJ databases">
        <title>Corchorus olitorius genome sequencing.</title>
        <authorList>
            <person name="Alam M."/>
            <person name="Haque M.S."/>
            <person name="Islam M.S."/>
            <person name="Emdad E.M."/>
            <person name="Islam M.M."/>
            <person name="Ahmed B."/>
            <person name="Halim A."/>
            <person name="Hossen Q.M.M."/>
            <person name="Hossain M.Z."/>
            <person name="Ahmed R."/>
            <person name="Khan M.M."/>
            <person name="Islam R."/>
            <person name="Rashid M.M."/>
            <person name="Khan S.A."/>
            <person name="Rahman M.S."/>
            <person name="Alam M."/>
            <person name="Yahiya A.S."/>
            <person name="Khan M.S."/>
            <person name="Azam M.S."/>
            <person name="Haque T."/>
            <person name="Lashkar M.Z.H."/>
            <person name="Akhand A.I."/>
            <person name="Morshed G."/>
            <person name="Roy S."/>
            <person name="Uddin K.S."/>
            <person name="Rabeya T."/>
            <person name="Hossain A.S."/>
            <person name="Chowdhury A."/>
            <person name="Snigdha A.R."/>
            <person name="Mortoza M.S."/>
            <person name="Matin S.A."/>
            <person name="Hoque S.M.E."/>
            <person name="Islam M.K."/>
            <person name="Roy D.K."/>
            <person name="Haider R."/>
            <person name="Moosa M.M."/>
            <person name="Elias S.M."/>
            <person name="Hasan A.M."/>
            <person name="Jahan S."/>
            <person name="Shafiuddin M."/>
            <person name="Mahmood N."/>
            <person name="Shommy N.S."/>
        </authorList>
    </citation>
    <scope>NUCLEOTIDE SEQUENCE [LARGE SCALE GENOMIC DNA]</scope>
    <source>
        <strain evidence="2">cv. O-4</strain>
    </source>
</reference>
<dbReference type="Proteomes" id="UP000187203">
    <property type="component" value="Unassembled WGS sequence"/>
</dbReference>
<dbReference type="EMBL" id="AWUE01018045">
    <property type="protein sequence ID" value="OMO83015.1"/>
    <property type="molecule type" value="Genomic_DNA"/>
</dbReference>
<dbReference type="AlphaFoldDB" id="A0A1R3IKB3"/>
<gene>
    <name evidence="1" type="ORF">COLO4_22739</name>
</gene>
<keyword evidence="2" id="KW-1185">Reference proteome</keyword>
<evidence type="ECO:0000313" key="2">
    <source>
        <dbReference type="Proteomes" id="UP000187203"/>
    </source>
</evidence>
<organism evidence="1 2">
    <name type="scientific">Corchorus olitorius</name>
    <dbReference type="NCBI Taxonomy" id="93759"/>
    <lineage>
        <taxon>Eukaryota</taxon>
        <taxon>Viridiplantae</taxon>
        <taxon>Streptophyta</taxon>
        <taxon>Embryophyta</taxon>
        <taxon>Tracheophyta</taxon>
        <taxon>Spermatophyta</taxon>
        <taxon>Magnoliopsida</taxon>
        <taxon>eudicotyledons</taxon>
        <taxon>Gunneridae</taxon>
        <taxon>Pentapetalae</taxon>
        <taxon>rosids</taxon>
        <taxon>malvids</taxon>
        <taxon>Malvales</taxon>
        <taxon>Malvaceae</taxon>
        <taxon>Grewioideae</taxon>
        <taxon>Apeibeae</taxon>
        <taxon>Corchorus</taxon>
    </lineage>
</organism>
<proteinExistence type="predicted"/>
<accession>A0A1R3IKB3</accession>
<name>A0A1R3IKB3_9ROSI</name>
<evidence type="ECO:0000313" key="1">
    <source>
        <dbReference type="EMBL" id="OMO83015.1"/>
    </source>
</evidence>
<sequence length="45" mass="4715">MISLFSLKSILAADLATECFAASVTLVCYCLLSLCGDLGKLLLSC</sequence>
<protein>
    <submittedName>
        <fullName evidence="1">Uncharacterized protein</fullName>
    </submittedName>
</protein>